<evidence type="ECO:0000256" key="3">
    <source>
        <dbReference type="ARBA" id="ARBA00008900"/>
    </source>
</evidence>
<evidence type="ECO:0000256" key="8">
    <source>
        <dbReference type="ARBA" id="ARBA00023239"/>
    </source>
</evidence>
<organism evidence="11 12">
    <name type="scientific">Alkalimarinus sediminis</name>
    <dbReference type="NCBI Taxonomy" id="1632866"/>
    <lineage>
        <taxon>Bacteria</taxon>
        <taxon>Pseudomonadati</taxon>
        <taxon>Pseudomonadota</taxon>
        <taxon>Gammaproteobacteria</taxon>
        <taxon>Alteromonadales</taxon>
        <taxon>Alteromonadaceae</taxon>
        <taxon>Alkalimarinus</taxon>
    </lineage>
</organism>
<comment type="catalytic activity">
    <reaction evidence="10">
        <text>7,8-dihydroneopterin 3'-triphosphate + H2O = 6-carboxy-5,6,7,8-tetrahydropterin + triphosphate + acetaldehyde + 2 H(+)</text>
        <dbReference type="Rhea" id="RHEA:27966"/>
        <dbReference type="ChEBI" id="CHEBI:15343"/>
        <dbReference type="ChEBI" id="CHEBI:15377"/>
        <dbReference type="ChEBI" id="CHEBI:15378"/>
        <dbReference type="ChEBI" id="CHEBI:18036"/>
        <dbReference type="ChEBI" id="CHEBI:58462"/>
        <dbReference type="ChEBI" id="CHEBI:61032"/>
        <dbReference type="EC" id="4.1.2.50"/>
    </reaction>
</comment>
<dbReference type="PANTHER" id="PTHR12589:SF7">
    <property type="entry name" value="6-PYRUVOYL TETRAHYDROBIOPTERIN SYNTHASE"/>
    <property type="match status" value="1"/>
</dbReference>
<comment type="similarity">
    <text evidence="3">Belongs to the PTPS family. QueD subfamily.</text>
</comment>
<dbReference type="AlphaFoldDB" id="A0A9E8KKS6"/>
<keyword evidence="7" id="KW-0862">Zinc</keyword>
<keyword evidence="12" id="KW-1185">Reference proteome</keyword>
<accession>A0A9E8KKS6</accession>
<dbReference type="PANTHER" id="PTHR12589">
    <property type="entry name" value="PYRUVOYL TETRAHYDROBIOPTERIN SYNTHASE"/>
    <property type="match status" value="1"/>
</dbReference>
<gene>
    <name evidence="11" type="ORF">NNL22_07950</name>
</gene>
<evidence type="ECO:0000256" key="10">
    <source>
        <dbReference type="ARBA" id="ARBA00048807"/>
    </source>
</evidence>
<proteinExistence type="inferred from homology"/>
<evidence type="ECO:0000313" key="12">
    <source>
        <dbReference type="Proteomes" id="UP001164472"/>
    </source>
</evidence>
<keyword evidence="8" id="KW-0456">Lyase</keyword>
<dbReference type="Proteomes" id="UP001164472">
    <property type="component" value="Chromosome"/>
</dbReference>
<evidence type="ECO:0000256" key="7">
    <source>
        <dbReference type="ARBA" id="ARBA00022833"/>
    </source>
</evidence>
<evidence type="ECO:0000313" key="11">
    <source>
        <dbReference type="EMBL" id="UZW76506.1"/>
    </source>
</evidence>
<dbReference type="GO" id="GO:0070497">
    <property type="term" value="F:6-carboxytetrahydropterin synthase activity"/>
    <property type="evidence" value="ECO:0007669"/>
    <property type="project" value="UniProtKB-EC"/>
</dbReference>
<dbReference type="SUPFAM" id="SSF55620">
    <property type="entry name" value="Tetrahydrobiopterin biosynthesis enzymes-like"/>
    <property type="match status" value="2"/>
</dbReference>
<evidence type="ECO:0000256" key="5">
    <source>
        <dbReference type="ARBA" id="ARBA00018141"/>
    </source>
</evidence>
<dbReference type="KEGG" id="asem:NNL22_07950"/>
<keyword evidence="6" id="KW-0479">Metal-binding</keyword>
<dbReference type="GO" id="GO:0046872">
    <property type="term" value="F:metal ion binding"/>
    <property type="evidence" value="ECO:0007669"/>
    <property type="project" value="UniProtKB-KW"/>
</dbReference>
<dbReference type="RefSeq" id="WP_251811752.1">
    <property type="nucleotide sequence ID" value="NZ_CP101527.1"/>
</dbReference>
<evidence type="ECO:0000256" key="4">
    <source>
        <dbReference type="ARBA" id="ARBA00012982"/>
    </source>
</evidence>
<dbReference type="Gene3D" id="3.30.479.10">
    <property type="entry name" value="6-pyruvoyl tetrahydropterin synthase/QueD"/>
    <property type="match status" value="2"/>
</dbReference>
<evidence type="ECO:0000256" key="1">
    <source>
        <dbReference type="ARBA" id="ARBA00001947"/>
    </source>
</evidence>
<reference evidence="11" key="1">
    <citation type="submission" date="2022-07" db="EMBL/GenBank/DDBJ databases">
        <title>Alkalimarinus sp. nov., isolated from gut of a Alitta virens.</title>
        <authorList>
            <person name="Yang A.I."/>
            <person name="Shin N.-R."/>
        </authorList>
    </citation>
    <scope>NUCLEOTIDE SEQUENCE</scope>
    <source>
        <strain evidence="11">FA028</strain>
    </source>
</reference>
<dbReference type="InterPro" id="IPR038418">
    <property type="entry name" value="6-PTP_synth/QueD_sf"/>
</dbReference>
<dbReference type="EMBL" id="CP101527">
    <property type="protein sequence ID" value="UZW76506.1"/>
    <property type="molecule type" value="Genomic_DNA"/>
</dbReference>
<sequence>MNQLFVDNLTVIDFSYLDTNRGILGESWIVDVELQGELDDQGMLFDFGDVKKKVKSVIDYEVDHKLVIPSNHPSIAITQSDTSIEAIFTADNGEQIIHKSPAEALTQIADIEINKGNVSAYLCDKILQQLPSNVTGINIVLREENIDGPFYHYSHGLKKHQGNCQRIAHGHRSTINIFKDGNADLALETQWASLFRDIYIGTEEDVSSQPIINNLPHTHFSYTSIQGLFELTLPSRQVYLIKTDSTVEWIATHIAEQLKQETPSSHFKVKAFEGVGKGAIAHR</sequence>
<dbReference type="Pfam" id="PF01242">
    <property type="entry name" value="PTPS"/>
    <property type="match status" value="2"/>
</dbReference>
<dbReference type="InterPro" id="IPR007115">
    <property type="entry name" value="6-PTP_synth/QueD"/>
</dbReference>
<comment type="pathway">
    <text evidence="2">Purine metabolism; 7-cyano-7-deazaguanine biosynthesis.</text>
</comment>
<evidence type="ECO:0000256" key="6">
    <source>
        <dbReference type="ARBA" id="ARBA00022723"/>
    </source>
</evidence>
<comment type="cofactor">
    <cofactor evidence="1">
        <name>Zn(2+)</name>
        <dbReference type="ChEBI" id="CHEBI:29105"/>
    </cofactor>
</comment>
<evidence type="ECO:0000256" key="9">
    <source>
        <dbReference type="ARBA" id="ARBA00031449"/>
    </source>
</evidence>
<dbReference type="EC" id="4.1.2.50" evidence="4"/>
<evidence type="ECO:0000256" key="2">
    <source>
        <dbReference type="ARBA" id="ARBA00005061"/>
    </source>
</evidence>
<protein>
    <recommendedName>
        <fullName evidence="5">6-carboxy-5,6,7,8-tetrahydropterin synthase</fullName>
        <ecNumber evidence="4">4.1.2.50</ecNumber>
    </recommendedName>
    <alternativeName>
        <fullName evidence="9">Queuosine biosynthesis protein QueD</fullName>
    </alternativeName>
</protein>
<name>A0A9E8KKS6_9ALTE</name>